<dbReference type="Proteomes" id="UP000186206">
    <property type="component" value="Unassembled WGS sequence"/>
</dbReference>
<feature type="transmembrane region" description="Helical" evidence="1">
    <location>
        <begin position="66"/>
        <end position="82"/>
    </location>
</feature>
<sequence length="223" mass="25233">MKTTTYSNEKKIENDYSLTPSTSHAILKSGLNFLIAVAFCALVNLALRIDYVVLGNTLGEESVTEFMEQIMLIISASSFYYLAKTKPQLKHAAVLIGSFFLVMLIRENDGFLDHIAHGSWVYPALFVTFSALFYAFKNGKQTLDQMAVILSSNYMNMLILGVVLLLVYSRLFGMGDFWKGVMQEHYIRDVKNIAEEGTELLAYCIIAFSSFKIMRGFRKQKAH</sequence>
<keyword evidence="1" id="KW-1133">Transmembrane helix</keyword>
<keyword evidence="1" id="KW-0472">Membrane</keyword>
<keyword evidence="4" id="KW-1185">Reference proteome</keyword>
<reference evidence="2 4" key="1">
    <citation type="submission" date="2016-09" db="EMBL/GenBank/DDBJ databases">
        <title>Genomic Taxonomy of the Vibrionaceae.</title>
        <authorList>
            <person name="Gonzalez-Castillo A."/>
            <person name="Gomez-Gil B."/>
            <person name="Enciso-Ibarra K."/>
        </authorList>
    </citation>
    <scope>NUCLEOTIDE SEQUENCE [LARGE SCALE GENOMIC DNA]</scope>
    <source>
        <strain evidence="2 4">CAIM 1731</strain>
    </source>
</reference>
<dbReference type="EMBL" id="MJMI01000106">
    <property type="protein sequence ID" value="OLQ89425.1"/>
    <property type="molecule type" value="Genomic_DNA"/>
</dbReference>
<dbReference type="EMBL" id="RKIK01000026">
    <property type="protein sequence ID" value="ROV60115.1"/>
    <property type="molecule type" value="Genomic_DNA"/>
</dbReference>
<reference evidence="3 5" key="2">
    <citation type="submission" date="2018-11" db="EMBL/GenBank/DDBJ databases">
        <title>Vibrio ponticus strain CAIM 1751 pathogenic for the snapper Lutjanus guttatus.</title>
        <authorList>
            <person name="Soto-Rodriguez S."/>
            <person name="Lozano-Olvera R."/>
            <person name="Gomez-Gil B."/>
        </authorList>
    </citation>
    <scope>NUCLEOTIDE SEQUENCE [LARGE SCALE GENOMIC DNA]</scope>
    <source>
        <strain evidence="3 5">CAIM 1751</strain>
    </source>
</reference>
<evidence type="ECO:0000313" key="5">
    <source>
        <dbReference type="Proteomes" id="UP000278792"/>
    </source>
</evidence>
<feature type="transmembrane region" description="Helical" evidence="1">
    <location>
        <begin position="148"/>
        <end position="168"/>
    </location>
</feature>
<keyword evidence="1" id="KW-0812">Transmembrane</keyword>
<feature type="transmembrane region" description="Helical" evidence="1">
    <location>
        <begin position="117"/>
        <end position="136"/>
    </location>
</feature>
<evidence type="ECO:0000256" key="1">
    <source>
        <dbReference type="SAM" id="Phobius"/>
    </source>
</evidence>
<evidence type="ECO:0000313" key="4">
    <source>
        <dbReference type="Proteomes" id="UP000186206"/>
    </source>
</evidence>
<evidence type="ECO:0000313" key="3">
    <source>
        <dbReference type="EMBL" id="ROV60115.1"/>
    </source>
</evidence>
<feature type="transmembrane region" description="Helical" evidence="1">
    <location>
        <begin position="31"/>
        <end position="54"/>
    </location>
</feature>
<evidence type="ECO:0000313" key="2">
    <source>
        <dbReference type="EMBL" id="OLQ89425.1"/>
    </source>
</evidence>
<dbReference type="Proteomes" id="UP000278792">
    <property type="component" value="Unassembled WGS sequence"/>
</dbReference>
<protein>
    <submittedName>
        <fullName evidence="3">Uncharacterized protein</fullName>
    </submittedName>
</protein>
<proteinExistence type="predicted"/>
<feature type="transmembrane region" description="Helical" evidence="1">
    <location>
        <begin position="89"/>
        <end position="105"/>
    </location>
</feature>
<dbReference type="OrthoDB" id="1425700at2"/>
<accession>A0A3N3E035</accession>
<organism evidence="3 5">
    <name type="scientific">Vibrio ponticus</name>
    <dbReference type="NCBI Taxonomy" id="265668"/>
    <lineage>
        <taxon>Bacteria</taxon>
        <taxon>Pseudomonadati</taxon>
        <taxon>Pseudomonadota</taxon>
        <taxon>Gammaproteobacteria</taxon>
        <taxon>Vibrionales</taxon>
        <taxon>Vibrionaceae</taxon>
        <taxon>Vibrio</taxon>
    </lineage>
</organism>
<comment type="caution">
    <text evidence="3">The sequence shown here is derived from an EMBL/GenBank/DDBJ whole genome shotgun (WGS) entry which is preliminary data.</text>
</comment>
<dbReference type="AlphaFoldDB" id="A0A3N3E035"/>
<dbReference type="RefSeq" id="WP_075650438.1">
    <property type="nucleotide sequence ID" value="NZ_AP019657.1"/>
</dbReference>
<gene>
    <name evidence="2" type="ORF">BIY21_15255</name>
    <name evidence="3" type="ORF">EGH82_10560</name>
</gene>
<name>A0A3N3E035_9VIBR</name>